<dbReference type="RefSeq" id="WP_015589980.1">
    <property type="nucleotide sequence ID" value="NC_021169.1"/>
</dbReference>
<dbReference type="Gene3D" id="2.130.10.10">
    <property type="entry name" value="YVTN repeat-like/Quinoprotein amine dehydrogenase"/>
    <property type="match status" value="1"/>
</dbReference>
<dbReference type="HOGENOM" id="CLU_996050_0_0_2"/>
<evidence type="ECO:0000313" key="2">
    <source>
        <dbReference type="EMBL" id="AGK60381.1"/>
    </source>
</evidence>
<dbReference type="KEGG" id="ast:Asulf_00352"/>
<feature type="domain" description="Pyrrolo-quinoline quinone repeat" evidence="1">
    <location>
        <begin position="16"/>
        <end position="121"/>
    </location>
</feature>
<dbReference type="InterPro" id="IPR002372">
    <property type="entry name" value="PQQ_rpt_dom"/>
</dbReference>
<dbReference type="OrthoDB" id="145878at2157"/>
<gene>
    <name evidence="2" type="ORF">Asulf_00352</name>
</gene>
<dbReference type="eggNOG" id="arCOG02491">
    <property type="taxonomic scope" value="Archaea"/>
</dbReference>
<evidence type="ECO:0000313" key="3">
    <source>
        <dbReference type="Proteomes" id="UP000013307"/>
    </source>
</evidence>
<keyword evidence="3" id="KW-1185">Reference proteome</keyword>
<sequence length="279" mass="31409">MKSLWSYRPDSEVENVSFDEDYLVFSSGSSLYCLNTNTGKIIWKKRMTTTFYRDPFSDVSITALDAKGPMIAAGTNFMDGKIYLFTKTGKLLWEHQFATIASLGWRPEDVTAVGIGDNFVAVGTEFIGEYIYVYTFKRERMFQKRVDGTVRAIAANRCLAVGTDKKLYVFELDGRERFSITAQVTDVKITETGIITSSGNRVYMFSSNGKELWHKNFDCEIKQLYCNGRVYAIAGKRVVVMSENGDVLKDVELESDPVGIGGSGILTLYDNTLKMYPLL</sequence>
<name>N0BIS9_9EURY</name>
<organism evidence="2 3">
    <name type="scientific">Archaeoglobus sulfaticallidus PM70-1</name>
    <dbReference type="NCBI Taxonomy" id="387631"/>
    <lineage>
        <taxon>Archaea</taxon>
        <taxon>Methanobacteriati</taxon>
        <taxon>Methanobacteriota</taxon>
        <taxon>Archaeoglobi</taxon>
        <taxon>Archaeoglobales</taxon>
        <taxon>Archaeoglobaceae</taxon>
        <taxon>Archaeoglobus</taxon>
    </lineage>
</organism>
<dbReference type="Pfam" id="PF13360">
    <property type="entry name" value="PQQ_2"/>
    <property type="match status" value="1"/>
</dbReference>
<reference evidence="2 3" key="1">
    <citation type="journal article" date="2013" name="Genome Announc.">
        <title>Complete Genome Sequence of the Thermophilic and Facultatively Chemolithoautotrophic Sulfate Reducer Archaeoglobus sulfaticallidus Strain PM70-1T.</title>
        <authorList>
            <person name="Stokke R."/>
            <person name="Hocking W.P."/>
            <person name="Steinsbu B.O."/>
            <person name="Steen I.H."/>
        </authorList>
    </citation>
    <scope>NUCLEOTIDE SEQUENCE [LARGE SCALE GENOMIC DNA]</scope>
    <source>
        <strain evidence="2">PM70-1</strain>
    </source>
</reference>
<dbReference type="Proteomes" id="UP000013307">
    <property type="component" value="Chromosome"/>
</dbReference>
<dbReference type="STRING" id="387631.Asulf_00352"/>
<accession>N0BIS9</accession>
<dbReference type="SUPFAM" id="SSF50998">
    <property type="entry name" value="Quinoprotein alcohol dehydrogenase-like"/>
    <property type="match status" value="1"/>
</dbReference>
<dbReference type="GeneID" id="15391998"/>
<protein>
    <recommendedName>
        <fullName evidence="1">Pyrrolo-quinoline quinone repeat domain-containing protein</fullName>
    </recommendedName>
</protein>
<dbReference type="InterPro" id="IPR011047">
    <property type="entry name" value="Quinoprotein_ADH-like_sf"/>
</dbReference>
<proteinExistence type="predicted"/>
<evidence type="ECO:0000259" key="1">
    <source>
        <dbReference type="Pfam" id="PF13360"/>
    </source>
</evidence>
<dbReference type="InterPro" id="IPR015943">
    <property type="entry name" value="WD40/YVTN_repeat-like_dom_sf"/>
</dbReference>
<dbReference type="AlphaFoldDB" id="N0BIS9"/>
<dbReference type="EMBL" id="CP005290">
    <property type="protein sequence ID" value="AGK60381.1"/>
    <property type="molecule type" value="Genomic_DNA"/>
</dbReference>